<organism evidence="2 3">
    <name type="scientific">Ajellomyces capsulatus (strain H88)</name>
    <name type="common">Darling's disease fungus</name>
    <name type="synonym">Histoplasma capsulatum</name>
    <dbReference type="NCBI Taxonomy" id="544711"/>
    <lineage>
        <taxon>Eukaryota</taxon>
        <taxon>Fungi</taxon>
        <taxon>Dikarya</taxon>
        <taxon>Ascomycota</taxon>
        <taxon>Pezizomycotina</taxon>
        <taxon>Eurotiomycetes</taxon>
        <taxon>Eurotiomycetidae</taxon>
        <taxon>Onygenales</taxon>
        <taxon>Ajellomycetaceae</taxon>
        <taxon>Histoplasma</taxon>
    </lineage>
</organism>
<reference evidence="2" key="1">
    <citation type="submission" date="2021-01" db="EMBL/GenBank/DDBJ databases">
        <title>Chromosome-level genome assembly of a human fungal pathogen reveals clustering of transcriptionally co-regulated genes.</title>
        <authorList>
            <person name="Voorhies M."/>
            <person name="Cohen S."/>
            <person name="Shea T.P."/>
            <person name="Petrus S."/>
            <person name="Munoz J.F."/>
            <person name="Poplawski S."/>
            <person name="Goldman W.E."/>
            <person name="Michael T."/>
            <person name="Cuomo C.A."/>
            <person name="Sil A."/>
            <person name="Beyhan S."/>
        </authorList>
    </citation>
    <scope>NUCLEOTIDE SEQUENCE</scope>
    <source>
        <strain evidence="2">H88</strain>
    </source>
</reference>
<feature type="transmembrane region" description="Helical" evidence="1">
    <location>
        <begin position="6"/>
        <end position="24"/>
    </location>
</feature>
<dbReference type="AlphaFoldDB" id="A0A8A1LLY6"/>
<dbReference type="Proteomes" id="UP000663419">
    <property type="component" value="Chromosome 4"/>
</dbReference>
<evidence type="ECO:0000313" key="3">
    <source>
        <dbReference type="Proteomes" id="UP000663419"/>
    </source>
</evidence>
<proteinExistence type="predicted"/>
<sequence>MEHILPFLTQQLTIILLLPSIAGYKKKRKEKGMEIITTIYLSTYLYIYLGRQVHLAQWIAALSHSFDCISFYILLYPFPSSFVSLSSGAALAAP</sequence>
<keyword evidence="1" id="KW-0472">Membrane</keyword>
<feature type="transmembrane region" description="Helical" evidence="1">
    <location>
        <begin position="31"/>
        <end position="49"/>
    </location>
</feature>
<keyword evidence="1" id="KW-0812">Transmembrane</keyword>
<evidence type="ECO:0000256" key="1">
    <source>
        <dbReference type="SAM" id="Phobius"/>
    </source>
</evidence>
<dbReference type="EMBL" id="CP069105">
    <property type="protein sequence ID" value="QSS54861.1"/>
    <property type="molecule type" value="Genomic_DNA"/>
</dbReference>
<evidence type="ECO:0000313" key="2">
    <source>
        <dbReference type="EMBL" id="QSS54861.1"/>
    </source>
</evidence>
<keyword evidence="1" id="KW-1133">Transmembrane helix</keyword>
<dbReference type="VEuPathDB" id="FungiDB:I7I53_02555"/>
<gene>
    <name evidence="2" type="ORF">I7I53_02555</name>
</gene>
<protein>
    <submittedName>
        <fullName evidence="2">Uncharacterized protein</fullName>
    </submittedName>
</protein>
<accession>A0A8A1LLY6</accession>
<name>A0A8A1LLY6_AJEC8</name>